<dbReference type="SUPFAM" id="SSF101874">
    <property type="entry name" value="YceI-like"/>
    <property type="match status" value="1"/>
</dbReference>
<feature type="chain" id="PRO_5003021260" evidence="1">
    <location>
        <begin position="21"/>
        <end position="188"/>
    </location>
</feature>
<evidence type="ECO:0000256" key="1">
    <source>
        <dbReference type="SAM" id="SignalP"/>
    </source>
</evidence>
<dbReference type="SMART" id="SM00867">
    <property type="entry name" value="YceI"/>
    <property type="match status" value="1"/>
</dbReference>
<keyword evidence="1" id="KW-0732">Signal</keyword>
<organism evidence="3 4">
    <name type="scientific">Sulfurospirillum deleyianum (strain ATCC 51133 / DSM 6946 / 5175)</name>
    <dbReference type="NCBI Taxonomy" id="525898"/>
    <lineage>
        <taxon>Bacteria</taxon>
        <taxon>Pseudomonadati</taxon>
        <taxon>Campylobacterota</taxon>
        <taxon>Epsilonproteobacteria</taxon>
        <taxon>Campylobacterales</taxon>
        <taxon>Sulfurospirillaceae</taxon>
        <taxon>Sulfurospirillum</taxon>
    </lineage>
</organism>
<evidence type="ECO:0000259" key="2">
    <source>
        <dbReference type="SMART" id="SM00867"/>
    </source>
</evidence>
<dbReference type="HOGENOM" id="CLU_071003_3_0_7"/>
<dbReference type="RefSeq" id="WP_012857476.1">
    <property type="nucleotide sequence ID" value="NC_013512.1"/>
</dbReference>
<dbReference type="PANTHER" id="PTHR34406">
    <property type="entry name" value="PROTEIN YCEI"/>
    <property type="match status" value="1"/>
</dbReference>
<protein>
    <submittedName>
        <fullName evidence="3">YceI family protein</fullName>
    </submittedName>
</protein>
<dbReference type="OrthoDB" id="9811006at2"/>
<keyword evidence="4" id="KW-1185">Reference proteome</keyword>
<evidence type="ECO:0000313" key="3">
    <source>
        <dbReference type="EMBL" id="ACZ12726.1"/>
    </source>
</evidence>
<evidence type="ECO:0000313" key="4">
    <source>
        <dbReference type="Proteomes" id="UP000002222"/>
    </source>
</evidence>
<proteinExistence type="predicted"/>
<gene>
    <name evidence="3" type="ordered locus">Sdel_1711</name>
</gene>
<feature type="domain" description="Lipid/polyisoprenoid-binding YceI-like" evidence="2">
    <location>
        <begin position="22"/>
        <end position="186"/>
    </location>
</feature>
<dbReference type="PANTHER" id="PTHR34406:SF1">
    <property type="entry name" value="PROTEIN YCEI"/>
    <property type="match status" value="1"/>
</dbReference>
<dbReference type="AlphaFoldDB" id="D1B3Q6"/>
<reference evidence="4" key="1">
    <citation type="submission" date="2009-11" db="EMBL/GenBank/DDBJ databases">
        <title>The complete genome of Sulfurospirillum deleyianum DSM 6946.</title>
        <authorList>
            <consortium name="US DOE Joint Genome Institute (JGI-PGF)"/>
            <person name="Lucas S."/>
            <person name="Copeland A."/>
            <person name="Lapidus A."/>
            <person name="Glavina del Rio T."/>
            <person name="Dalin E."/>
            <person name="Tice H."/>
            <person name="Bruce D."/>
            <person name="Goodwin L."/>
            <person name="Pitluck S."/>
            <person name="Kyrpides N."/>
            <person name="Mavromatis K."/>
            <person name="Ivanova N."/>
            <person name="Ovchinnikova G."/>
            <person name="Munk A.C."/>
            <person name="Lu M."/>
            <person name="Brettin T."/>
            <person name="Detter J.C."/>
            <person name="Han C."/>
            <person name="Tapia R."/>
            <person name="Larimer F."/>
            <person name="Land M."/>
            <person name="Hauser L."/>
            <person name="Markowitz V."/>
            <person name="Cheng J.F."/>
            <person name="Hugenholtz P."/>
            <person name="Woyke T."/>
            <person name="Wu D."/>
            <person name="Aumann P."/>
            <person name="Schneider S."/>
            <person name="Lang E."/>
            <person name="Spring S."/>
            <person name="Klenk H.P."/>
            <person name="Eisen J.A."/>
        </authorList>
    </citation>
    <scope>NUCLEOTIDE SEQUENCE [LARGE SCALE GENOMIC DNA]</scope>
    <source>
        <strain evidence="4">ATCC 51133 / DSM 6946 / 5175</strain>
    </source>
</reference>
<dbReference type="eggNOG" id="COG2353">
    <property type="taxonomic scope" value="Bacteria"/>
</dbReference>
<dbReference type="InterPro" id="IPR007372">
    <property type="entry name" value="Lipid/polyisoprenoid-bd_YceI"/>
</dbReference>
<sequence precursor="true">MKSLIKLFFALFLSFSFVHAKEFVIDASHSHVGFSIKHMMISNVKGNFNTYSAEIEFDEANKQFTKLNAKIDAASIDTGISKRDEHLRSADFFDVAKFKTIEFVMTSMKENKVYGKLTMHGITKDIVLQSTVHGLIKDFQGNQRLGFSLEGKLNRKDFALTWNKILEGGGLTVDETVNITIEVEAIAL</sequence>
<feature type="signal peptide" evidence="1">
    <location>
        <begin position="1"/>
        <end position="20"/>
    </location>
</feature>
<dbReference type="EMBL" id="CP001816">
    <property type="protein sequence ID" value="ACZ12726.1"/>
    <property type="molecule type" value="Genomic_DNA"/>
</dbReference>
<reference evidence="3 4" key="2">
    <citation type="journal article" date="2010" name="Stand. Genomic Sci.">
        <title>Complete genome sequence of Sulfurospirillum deleyianum type strain (5175).</title>
        <authorList>
            <person name="Sikorski J."/>
            <person name="Lapidus A."/>
            <person name="Copeland A."/>
            <person name="Glavina Del Rio T."/>
            <person name="Nolan M."/>
            <person name="Lucas S."/>
            <person name="Chen F."/>
            <person name="Tice H."/>
            <person name="Cheng J.F."/>
            <person name="Saunders E."/>
            <person name="Bruce D."/>
            <person name="Goodwin L."/>
            <person name="Pitluck S."/>
            <person name="Ovchinnikova G."/>
            <person name="Pati A."/>
            <person name="Ivanova N."/>
            <person name="Mavromatis K."/>
            <person name="Chen A."/>
            <person name="Palaniappan K."/>
            <person name="Chain P."/>
            <person name="Land M."/>
            <person name="Hauser L."/>
            <person name="Chang Y.J."/>
            <person name="Jeffries C.D."/>
            <person name="Brettin T."/>
            <person name="Detter J.C."/>
            <person name="Han C."/>
            <person name="Rohde M."/>
            <person name="Lang E."/>
            <person name="Spring S."/>
            <person name="Goker M."/>
            <person name="Bristow J."/>
            <person name="Eisen J.A."/>
            <person name="Markowitz V."/>
            <person name="Hugenholtz P."/>
            <person name="Kyrpides N.C."/>
            <person name="Klenk H.P."/>
        </authorList>
    </citation>
    <scope>NUCLEOTIDE SEQUENCE [LARGE SCALE GENOMIC DNA]</scope>
    <source>
        <strain evidence="4">ATCC 51133 / DSM 6946 / 5175</strain>
    </source>
</reference>
<dbReference type="Pfam" id="PF04264">
    <property type="entry name" value="YceI"/>
    <property type="match status" value="1"/>
</dbReference>
<dbReference type="Proteomes" id="UP000002222">
    <property type="component" value="Chromosome"/>
</dbReference>
<dbReference type="KEGG" id="sdl:Sdel_1711"/>
<dbReference type="Gene3D" id="2.40.128.110">
    <property type="entry name" value="Lipid/polyisoprenoid-binding, YceI-like"/>
    <property type="match status" value="1"/>
</dbReference>
<dbReference type="InterPro" id="IPR036761">
    <property type="entry name" value="TTHA0802/YceI-like_sf"/>
</dbReference>
<name>D1B3Q6_SULD5</name>
<dbReference type="STRING" id="525898.Sdel_1711"/>
<accession>D1B3Q6</accession>